<dbReference type="GO" id="GO:0015074">
    <property type="term" value="P:DNA integration"/>
    <property type="evidence" value="ECO:0007669"/>
    <property type="project" value="InterPro"/>
</dbReference>
<evidence type="ECO:0000256" key="1">
    <source>
        <dbReference type="SAM" id="MobiDB-lite"/>
    </source>
</evidence>
<dbReference type="Proteomes" id="UP000298663">
    <property type="component" value="Unassembled WGS sequence"/>
</dbReference>
<evidence type="ECO:0000313" key="5">
    <source>
        <dbReference type="Proteomes" id="UP000298663"/>
    </source>
</evidence>
<comment type="caution">
    <text evidence="4">The sequence shown here is derived from an EMBL/GenBank/DDBJ whole genome shotgun (WGS) entry which is preliminary data.</text>
</comment>
<dbReference type="InterPro" id="IPR043128">
    <property type="entry name" value="Rev_trsase/Diguanyl_cyclase"/>
</dbReference>
<keyword evidence="5" id="KW-1185">Reference proteome</keyword>
<feature type="domain" description="Integrase catalytic" evidence="3">
    <location>
        <begin position="619"/>
        <end position="810"/>
    </location>
</feature>
<dbReference type="InterPro" id="IPR043502">
    <property type="entry name" value="DNA/RNA_pol_sf"/>
</dbReference>
<dbReference type="Gene3D" id="3.30.420.10">
    <property type="entry name" value="Ribonuclease H-like superfamily/Ribonuclease H"/>
    <property type="match status" value="1"/>
</dbReference>
<reference evidence="4 5" key="2">
    <citation type="journal article" date="2019" name="G3 (Bethesda)">
        <title>Hybrid Assembly of the Genome of the Entomopathogenic Nematode Steinernema carpocapsae Identifies the X-Chromosome.</title>
        <authorList>
            <person name="Serra L."/>
            <person name="Macchietto M."/>
            <person name="Macias-Munoz A."/>
            <person name="McGill C.J."/>
            <person name="Rodriguez I.M."/>
            <person name="Rodriguez B."/>
            <person name="Murad R."/>
            <person name="Mortazavi A."/>
        </authorList>
    </citation>
    <scope>NUCLEOTIDE SEQUENCE [LARGE SCALE GENOMIC DNA]</scope>
    <source>
        <strain evidence="4 5">ALL</strain>
    </source>
</reference>
<keyword evidence="2" id="KW-1133">Transmembrane helix</keyword>
<dbReference type="Gene3D" id="3.10.10.10">
    <property type="entry name" value="HIV Type 1 Reverse Transcriptase, subunit A, domain 1"/>
    <property type="match status" value="1"/>
</dbReference>
<feature type="compositionally biased region" description="Low complexity" evidence="1">
    <location>
        <begin position="965"/>
        <end position="982"/>
    </location>
</feature>
<proteinExistence type="predicted"/>
<dbReference type="InterPro" id="IPR008042">
    <property type="entry name" value="Retrotrans_Pao"/>
</dbReference>
<sequence>MLPDLAGMILRFRCGSVAVISDVEKAFLQVRLQETEKDATRFIWVVNPHKKVEGDNIRVFRYARVPFGINASPFLLSQTIQYHLSKDSNPKTSKEIQDNTYVDNVIHTANSELEAQAFYPYAKTLFQEINMNLREFLSNNQAVMKSIPEVDRSKQTDDIKVLGIHWNPKSDILEMQTNVATTENEILTKRVVLRKFASIYDPMGFLCPLLLKVKIFIRKLWAEDQDWDVPLRPDLTKEWHSLAKLDGFQKTIPRNVTNQSTIGRIIICADASVEAISACVYLTTGVRSHLVMAKSKLTPSKIKPTIPKLETSALALGMGLGKFVIQNLQSKVNVIQTVVLSDSTITENRQANAEDLGCEVLFGYIASEQNPADCATRGLTKDELRRHFWWSGPVFSTFALNQWPKSSNLFKIPKDQTECILSKTETLLITYSEEEILDPTRYSRVPKLRPFVLRIINNLLNKVNKEWKLENGRTLGTNPLRGPLQAEEIEQANQIILFRHQRSINRNDSSYTNLVIFEDKHKLLRCRGRLGNTELPSQTKFPLLIEKKTALAKLLVLEAHEAFHKSISGTMAAIREKYWINQLRTTVKSCVSKCVACQRFNKRPFKYPDMQDLPEGRVVETHPFAHCGLDYFGPLKISNIYRSNVTEEKAYGAIFTCCTTRLIHLELVSSNNTIQFLNALRRFFGRRGVPLSITCDNQPAFNLGEKMLQEITDPISSDPDVTNFMANHEIVWKKITPYSPWQGGFYERLIKSVKDALYKTIRTKALSFEDLTTVLVEIEGVLNSRPLTYIEEQWDTKPILRPIDFIQNGIIVGFPTENHTDLEDDYVSPMDEVQLRTRNQTWAALKFTIHQTKKFWEIWRNYYLTDLRQFHKKRMDKSRTVQQAAVGQIVLLTEELQPRHKWKLGRIISLRKSKDGQIREARVKLANYGPEVLRPLNQLIPLEITDEEPMETEDKSTNGNAAPEPSNDQNPPTTTNQTFQRTYNLRKRKPEQTKDYQPDTVYQPQAFTSIDCVNGGIRVTNYNVSKFELCAENYCVERSNPEEHETFWIPPEISSQPYKVILKTEVEGKAIISQTSCEGSPFCENIKCIFCRTMIFNPECWPITAIIVSALLVYTSIVTAYLIWKCARKCGRNGFKGADAARNDAQRSRFRTTSKQSQGTPKREFNLKNDASAGSCQHHKCGAVKPWSKLDELPEANKHLGTTRCVPSCGSVACNCFFVTTGCLFYRIYEEPRDEKIYTIFNCPTWKHEIEVELTRTTTKTPETLKSTILLEPNKPFVIANITIVLSNLAVPYIQPLLNHFIQDGETTAMLEKEIMPNVKCKNEEDAKKLDCTVEDDCKCNPTDYHMRCECPQVDLRKQMEDIHTRLPVIYPFIQFDVVNTSIQAETKSVLSSELILTVKDEFIRSTTNVNDETCSVATSSVSGCYGCSTGSSFNVTCKSSRTNITGLLVCGEWTEAIKCTPQGKSTTVRRHFEEAEVLIACRIQCGNKAVDFQIQGTLNFAQLDVEPLRRLLASKPGEIMDSMWPQIWPDLRHIWLVWMSQSRIIIAVALVVILLLFITYTHADKLLQLVSRVSGASIELLARVLAGSLKFAISTMWVRIAKGCREAKTGVKEARRRLRRKTNARQRQQ</sequence>
<accession>A0A4U8UK78</accession>
<dbReference type="Pfam" id="PF17921">
    <property type="entry name" value="Integrase_H2C2"/>
    <property type="match status" value="1"/>
</dbReference>
<dbReference type="Pfam" id="PF07245">
    <property type="entry name" value="Phlebovirus_G2"/>
    <property type="match status" value="1"/>
</dbReference>
<dbReference type="Pfam" id="PF05380">
    <property type="entry name" value="Peptidase_A17"/>
    <property type="match status" value="1"/>
</dbReference>
<name>A0A4U8UK78_STECR</name>
<organism evidence="4 5">
    <name type="scientific">Steinernema carpocapsae</name>
    <name type="common">Entomopathogenic nematode</name>
    <dbReference type="NCBI Taxonomy" id="34508"/>
    <lineage>
        <taxon>Eukaryota</taxon>
        <taxon>Metazoa</taxon>
        <taxon>Ecdysozoa</taxon>
        <taxon>Nematoda</taxon>
        <taxon>Chromadorea</taxon>
        <taxon>Rhabditida</taxon>
        <taxon>Tylenchina</taxon>
        <taxon>Panagrolaimomorpha</taxon>
        <taxon>Strongyloidoidea</taxon>
        <taxon>Steinernematidae</taxon>
        <taxon>Steinernema</taxon>
    </lineage>
</organism>
<dbReference type="InterPro" id="IPR036397">
    <property type="entry name" value="RNaseH_sf"/>
</dbReference>
<dbReference type="OrthoDB" id="5869260at2759"/>
<evidence type="ECO:0000259" key="3">
    <source>
        <dbReference type="PROSITE" id="PS50994"/>
    </source>
</evidence>
<dbReference type="Gene3D" id="2.60.40.3770">
    <property type="match status" value="1"/>
</dbReference>
<dbReference type="InterPro" id="IPR001584">
    <property type="entry name" value="Integrase_cat-core"/>
</dbReference>
<dbReference type="InterPro" id="IPR009878">
    <property type="entry name" value="Phlebovirus_G2_fusion"/>
</dbReference>
<keyword evidence="2" id="KW-0812">Transmembrane</keyword>
<dbReference type="SUPFAM" id="SSF53098">
    <property type="entry name" value="Ribonuclease H-like"/>
    <property type="match status" value="1"/>
</dbReference>
<feature type="region of interest" description="Disordered" evidence="1">
    <location>
        <begin position="947"/>
        <end position="997"/>
    </location>
</feature>
<dbReference type="GO" id="GO:0042575">
    <property type="term" value="C:DNA polymerase complex"/>
    <property type="evidence" value="ECO:0007669"/>
    <property type="project" value="UniProtKB-ARBA"/>
</dbReference>
<dbReference type="Gene3D" id="1.10.340.70">
    <property type="match status" value="1"/>
</dbReference>
<dbReference type="PANTHER" id="PTHR47331">
    <property type="entry name" value="PHD-TYPE DOMAIN-CONTAINING PROTEIN"/>
    <property type="match status" value="1"/>
</dbReference>
<dbReference type="EMBL" id="AZBU02000001">
    <property type="protein sequence ID" value="TMS33196.1"/>
    <property type="molecule type" value="Genomic_DNA"/>
</dbReference>
<reference evidence="4 5" key="1">
    <citation type="journal article" date="2015" name="Genome Biol.">
        <title>Comparative genomics of Steinernema reveals deeply conserved gene regulatory networks.</title>
        <authorList>
            <person name="Dillman A.R."/>
            <person name="Macchietto M."/>
            <person name="Porter C.F."/>
            <person name="Rogers A."/>
            <person name="Williams B."/>
            <person name="Antoshechkin I."/>
            <person name="Lee M.M."/>
            <person name="Goodwin Z."/>
            <person name="Lu X."/>
            <person name="Lewis E.E."/>
            <person name="Goodrich-Blair H."/>
            <person name="Stock S.P."/>
            <person name="Adams B.J."/>
            <person name="Sternberg P.W."/>
            <person name="Mortazavi A."/>
        </authorList>
    </citation>
    <scope>NUCLEOTIDE SEQUENCE [LARGE SCALE GENOMIC DNA]</scope>
    <source>
        <strain evidence="4 5">ALL</strain>
    </source>
</reference>
<gene>
    <name evidence="4" type="ORF">L596_000963</name>
</gene>
<dbReference type="InterPro" id="IPR040676">
    <property type="entry name" value="DUF5641"/>
</dbReference>
<evidence type="ECO:0000256" key="2">
    <source>
        <dbReference type="SAM" id="Phobius"/>
    </source>
</evidence>
<dbReference type="STRING" id="34508.A0A4U8UK78"/>
<protein>
    <recommendedName>
        <fullName evidence="3">Integrase catalytic domain-containing protein</fullName>
    </recommendedName>
</protein>
<keyword evidence="2" id="KW-0472">Membrane</keyword>
<dbReference type="PROSITE" id="PS50994">
    <property type="entry name" value="INTEGRASE"/>
    <property type="match status" value="1"/>
</dbReference>
<dbReference type="GO" id="GO:0003676">
    <property type="term" value="F:nucleic acid binding"/>
    <property type="evidence" value="ECO:0007669"/>
    <property type="project" value="InterPro"/>
</dbReference>
<evidence type="ECO:0000313" key="4">
    <source>
        <dbReference type="EMBL" id="TMS33196.1"/>
    </source>
</evidence>
<dbReference type="PANTHER" id="PTHR47331:SF4">
    <property type="entry name" value="PEPTIDASE S1 DOMAIN-CONTAINING PROTEIN"/>
    <property type="match status" value="1"/>
</dbReference>
<dbReference type="Gene3D" id="3.30.70.270">
    <property type="match status" value="1"/>
</dbReference>
<dbReference type="InterPro" id="IPR012337">
    <property type="entry name" value="RNaseH-like_sf"/>
</dbReference>
<dbReference type="SUPFAM" id="SSF56672">
    <property type="entry name" value="DNA/RNA polymerases"/>
    <property type="match status" value="1"/>
</dbReference>
<feature type="transmembrane region" description="Helical" evidence="2">
    <location>
        <begin position="1101"/>
        <end position="1124"/>
    </location>
</feature>
<feature type="transmembrane region" description="Helical" evidence="2">
    <location>
        <begin position="1543"/>
        <end position="1561"/>
    </location>
</feature>
<dbReference type="Pfam" id="PF18701">
    <property type="entry name" value="DUF5641"/>
    <property type="match status" value="1"/>
</dbReference>
<dbReference type="InterPro" id="IPR041588">
    <property type="entry name" value="Integrase_H2C2"/>
</dbReference>
<feature type="transmembrane region" description="Helical" evidence="2">
    <location>
        <begin position="1581"/>
        <end position="1599"/>
    </location>
</feature>